<name>A0ABN7WVJ0_GIGMA</name>
<reference evidence="1 2" key="1">
    <citation type="submission" date="2021-06" db="EMBL/GenBank/DDBJ databases">
        <authorList>
            <person name="Kallberg Y."/>
            <person name="Tangrot J."/>
            <person name="Rosling A."/>
        </authorList>
    </citation>
    <scope>NUCLEOTIDE SEQUENCE [LARGE SCALE GENOMIC DNA]</scope>
    <source>
        <strain evidence="1 2">120-4 pot B 10/14</strain>
    </source>
</reference>
<sequence length="62" mass="7381">EIKIEKQFLGDLIEIFESRIKKQFLESDEISKNFSVFTEKLKNMYTSKPYNISEICARLSKM</sequence>
<evidence type="ECO:0000313" key="1">
    <source>
        <dbReference type="EMBL" id="CAG8841879.1"/>
    </source>
</evidence>
<dbReference type="EMBL" id="CAJVQB010067176">
    <property type="protein sequence ID" value="CAG8841879.1"/>
    <property type="molecule type" value="Genomic_DNA"/>
</dbReference>
<comment type="caution">
    <text evidence="1">The sequence shown here is derived from an EMBL/GenBank/DDBJ whole genome shotgun (WGS) entry which is preliminary data.</text>
</comment>
<keyword evidence="2" id="KW-1185">Reference proteome</keyword>
<feature type="non-terminal residue" evidence="1">
    <location>
        <position position="1"/>
    </location>
</feature>
<protein>
    <submittedName>
        <fullName evidence="1">29810_t:CDS:1</fullName>
    </submittedName>
</protein>
<organism evidence="1 2">
    <name type="scientific">Gigaspora margarita</name>
    <dbReference type="NCBI Taxonomy" id="4874"/>
    <lineage>
        <taxon>Eukaryota</taxon>
        <taxon>Fungi</taxon>
        <taxon>Fungi incertae sedis</taxon>
        <taxon>Mucoromycota</taxon>
        <taxon>Glomeromycotina</taxon>
        <taxon>Glomeromycetes</taxon>
        <taxon>Diversisporales</taxon>
        <taxon>Gigasporaceae</taxon>
        <taxon>Gigaspora</taxon>
    </lineage>
</organism>
<dbReference type="Proteomes" id="UP000789901">
    <property type="component" value="Unassembled WGS sequence"/>
</dbReference>
<feature type="non-terminal residue" evidence="1">
    <location>
        <position position="62"/>
    </location>
</feature>
<gene>
    <name evidence="1" type="ORF">GMARGA_LOCUS35678</name>
</gene>
<proteinExistence type="predicted"/>
<accession>A0ABN7WVJ0</accession>
<evidence type="ECO:0000313" key="2">
    <source>
        <dbReference type="Proteomes" id="UP000789901"/>
    </source>
</evidence>